<sequence length="98" mass="11177">MSPRKNVNVTKVNYERRWTIKTMFIFVTTMLMHVFLPLQVLAGQLNYQTASVLRYVGSTITVTTSSRFSRIVNVVIELHSCMVLYLNAGTVTNGPYFP</sequence>
<name>A0AAN8ID80_TRICO</name>
<keyword evidence="1" id="KW-1133">Transmembrane helix</keyword>
<evidence type="ECO:0000256" key="1">
    <source>
        <dbReference type="SAM" id="Phobius"/>
    </source>
</evidence>
<reference evidence="2 3" key="1">
    <citation type="submission" date="2019-10" db="EMBL/GenBank/DDBJ databases">
        <title>Assembly and Annotation for the nematode Trichostrongylus colubriformis.</title>
        <authorList>
            <person name="Martin J."/>
        </authorList>
    </citation>
    <scope>NUCLEOTIDE SEQUENCE [LARGE SCALE GENOMIC DNA]</scope>
    <source>
        <strain evidence="2">G859</strain>
        <tissue evidence="2">Whole worm</tissue>
    </source>
</reference>
<evidence type="ECO:0000313" key="3">
    <source>
        <dbReference type="Proteomes" id="UP001331761"/>
    </source>
</evidence>
<dbReference type="Proteomes" id="UP001331761">
    <property type="component" value="Unassembled WGS sequence"/>
</dbReference>
<accession>A0AAN8ID80</accession>
<organism evidence="2 3">
    <name type="scientific">Trichostrongylus colubriformis</name>
    <name type="common">Black scour worm</name>
    <dbReference type="NCBI Taxonomy" id="6319"/>
    <lineage>
        <taxon>Eukaryota</taxon>
        <taxon>Metazoa</taxon>
        <taxon>Ecdysozoa</taxon>
        <taxon>Nematoda</taxon>
        <taxon>Chromadorea</taxon>
        <taxon>Rhabditida</taxon>
        <taxon>Rhabditina</taxon>
        <taxon>Rhabditomorpha</taxon>
        <taxon>Strongyloidea</taxon>
        <taxon>Trichostrongylidae</taxon>
        <taxon>Trichostrongylus</taxon>
    </lineage>
</organism>
<keyword evidence="1" id="KW-0812">Transmembrane</keyword>
<protein>
    <submittedName>
        <fullName evidence="2">Uncharacterized protein</fullName>
    </submittedName>
</protein>
<feature type="transmembrane region" description="Helical" evidence="1">
    <location>
        <begin position="20"/>
        <end position="42"/>
    </location>
</feature>
<dbReference type="AlphaFoldDB" id="A0AAN8ID80"/>
<proteinExistence type="predicted"/>
<comment type="caution">
    <text evidence="2">The sequence shown here is derived from an EMBL/GenBank/DDBJ whole genome shotgun (WGS) entry which is preliminary data.</text>
</comment>
<evidence type="ECO:0000313" key="2">
    <source>
        <dbReference type="EMBL" id="KAK5964652.1"/>
    </source>
</evidence>
<keyword evidence="1" id="KW-0472">Membrane</keyword>
<dbReference type="EMBL" id="WIXE01025527">
    <property type="protein sequence ID" value="KAK5964652.1"/>
    <property type="molecule type" value="Genomic_DNA"/>
</dbReference>
<keyword evidence="3" id="KW-1185">Reference proteome</keyword>
<gene>
    <name evidence="2" type="ORF">GCK32_004207</name>
</gene>